<evidence type="ECO:0000256" key="4">
    <source>
        <dbReference type="ARBA" id="ARBA00024746"/>
    </source>
</evidence>
<evidence type="ECO:0000256" key="5">
    <source>
        <dbReference type="RuleBase" id="RU362076"/>
    </source>
</evidence>
<proteinExistence type="inferred from homology"/>
<evidence type="ECO:0000256" key="6">
    <source>
        <dbReference type="SAM" id="MobiDB-lite"/>
    </source>
</evidence>
<dbReference type="Gene3D" id="2.60.40.4070">
    <property type="match status" value="1"/>
</dbReference>
<organism evidence="8 9">
    <name type="scientific">Nitrospina watsonii</name>
    <dbReference type="NCBI Taxonomy" id="1323948"/>
    <lineage>
        <taxon>Bacteria</taxon>
        <taxon>Pseudomonadati</taxon>
        <taxon>Nitrospinota/Tectimicrobiota group</taxon>
        <taxon>Nitrospinota</taxon>
        <taxon>Nitrospinia</taxon>
        <taxon>Nitrospinales</taxon>
        <taxon>Nitrospinaceae</taxon>
        <taxon>Nitrospina</taxon>
    </lineage>
</organism>
<sequence length="218" mass="23202">MLEGILPHAETNKSTAPTSAQNTLGKDDFMKLMIAQLSNQNPLNPMDGQEFSAQLAQFSALEQMTNVNTNIQKLIDSQQAATNSSMINMIGKQVDVQGNSVAHEAEQTHNLNYALTGHADTVTVDVYDALGQLVRTLSGTGGEGNNTALWDGLDQSGNAVNPGNYTFTVKAIDPSGNSVDSQTFTKGSVSEVLFEEDGTYAIVNGQKISSDSISRVSL</sequence>
<keyword evidence="3 5" id="KW-1005">Bacterial flagellum biogenesis</keyword>
<dbReference type="EMBL" id="OX336137">
    <property type="protein sequence ID" value="CAI2716892.1"/>
    <property type="molecule type" value="Genomic_DNA"/>
</dbReference>
<evidence type="ECO:0000256" key="1">
    <source>
        <dbReference type="ARBA" id="ARBA00010577"/>
    </source>
</evidence>
<feature type="domain" description="FlgD/Vpr Ig-like" evidence="7">
    <location>
        <begin position="98"/>
        <end position="172"/>
    </location>
</feature>
<evidence type="ECO:0000256" key="3">
    <source>
        <dbReference type="ARBA" id="ARBA00022795"/>
    </source>
</evidence>
<keyword evidence="8" id="KW-0966">Cell projection</keyword>
<evidence type="ECO:0000313" key="9">
    <source>
        <dbReference type="Proteomes" id="UP001157733"/>
    </source>
</evidence>
<keyword evidence="9" id="KW-1185">Reference proteome</keyword>
<feature type="region of interest" description="Disordered" evidence="6">
    <location>
        <begin position="1"/>
        <end position="23"/>
    </location>
</feature>
<accession>A0ABN8VSH8</accession>
<evidence type="ECO:0000259" key="7">
    <source>
        <dbReference type="Pfam" id="PF13860"/>
    </source>
</evidence>
<dbReference type="InterPro" id="IPR025965">
    <property type="entry name" value="FlgD/Vpr_Ig-like"/>
</dbReference>
<name>A0ABN8VSH8_9BACT</name>
<dbReference type="Pfam" id="PF13860">
    <property type="entry name" value="FlgD_ig"/>
    <property type="match status" value="1"/>
</dbReference>
<keyword evidence="8" id="KW-0282">Flagellum</keyword>
<dbReference type="Gene3D" id="2.30.30.910">
    <property type="match status" value="1"/>
</dbReference>
<comment type="similarity">
    <text evidence="1 5">Belongs to the FlgD family.</text>
</comment>
<gene>
    <name evidence="8" type="ORF">NSPWAT_0032</name>
</gene>
<keyword evidence="8" id="KW-0969">Cilium</keyword>
<dbReference type="Proteomes" id="UP001157733">
    <property type="component" value="Chromosome"/>
</dbReference>
<reference evidence="8 9" key="1">
    <citation type="submission" date="2022-09" db="EMBL/GenBank/DDBJ databases">
        <authorList>
            <person name="Kop L."/>
        </authorList>
    </citation>
    <scope>NUCLEOTIDE SEQUENCE [LARGE SCALE GENOMIC DNA]</scope>
    <source>
        <strain evidence="8 9">347</strain>
    </source>
</reference>
<dbReference type="InterPro" id="IPR005648">
    <property type="entry name" value="FlgD"/>
</dbReference>
<feature type="compositionally biased region" description="Polar residues" evidence="6">
    <location>
        <begin position="12"/>
        <end position="23"/>
    </location>
</feature>
<dbReference type="RefSeq" id="WP_282009877.1">
    <property type="nucleotide sequence ID" value="NZ_OX336137.1"/>
</dbReference>
<dbReference type="Pfam" id="PF03963">
    <property type="entry name" value="FlgD"/>
    <property type="match status" value="1"/>
</dbReference>
<comment type="function">
    <text evidence="4 5">Required for flagellar hook formation. May act as a scaffolding protein.</text>
</comment>
<evidence type="ECO:0000313" key="8">
    <source>
        <dbReference type="EMBL" id="CAI2716892.1"/>
    </source>
</evidence>
<protein>
    <recommendedName>
        <fullName evidence="2 5">Basal-body rod modification protein FlgD</fullName>
    </recommendedName>
</protein>
<evidence type="ECO:0000256" key="2">
    <source>
        <dbReference type="ARBA" id="ARBA00016013"/>
    </source>
</evidence>